<dbReference type="Pfam" id="PF03755">
    <property type="entry name" value="YicC-like_N"/>
    <property type="match status" value="1"/>
</dbReference>
<dbReference type="EMBL" id="SUMF01000015">
    <property type="protein sequence ID" value="TJZ72042.1"/>
    <property type="molecule type" value="Genomic_DNA"/>
</dbReference>
<keyword evidence="9" id="KW-1185">Reference proteome</keyword>
<reference evidence="8 9" key="1">
    <citation type="submission" date="2019-04" db="EMBL/GenBank/DDBJ databases">
        <title>Chitiniphilus eburnea sp. nov., a novel chitinolytic bacterium isolated from aquaculture sludge.</title>
        <authorList>
            <person name="Sheng M."/>
        </authorList>
    </citation>
    <scope>NUCLEOTIDE SEQUENCE [LARGE SCALE GENOMIC DNA]</scope>
    <source>
        <strain evidence="8 9">HX-2-15</strain>
    </source>
</reference>
<gene>
    <name evidence="8" type="ORF">FAZ21_12995</name>
</gene>
<keyword evidence="3" id="KW-0255">Endonuclease</keyword>
<feature type="domain" description="Endoribonuclease YicC-like C-terminal" evidence="7">
    <location>
        <begin position="172"/>
        <end position="288"/>
    </location>
</feature>
<dbReference type="OrthoDB" id="9771229at2"/>
<evidence type="ECO:0000259" key="7">
    <source>
        <dbReference type="Pfam" id="PF08340"/>
    </source>
</evidence>
<dbReference type="GO" id="GO:0016787">
    <property type="term" value="F:hydrolase activity"/>
    <property type="evidence" value="ECO:0007669"/>
    <property type="project" value="UniProtKB-KW"/>
</dbReference>
<dbReference type="GO" id="GO:0004521">
    <property type="term" value="F:RNA endonuclease activity"/>
    <property type="evidence" value="ECO:0007669"/>
    <property type="project" value="InterPro"/>
</dbReference>
<evidence type="ECO:0000256" key="1">
    <source>
        <dbReference type="ARBA" id="ARBA00001968"/>
    </source>
</evidence>
<keyword evidence="2" id="KW-0540">Nuclease</keyword>
<evidence type="ECO:0000259" key="6">
    <source>
        <dbReference type="Pfam" id="PF03755"/>
    </source>
</evidence>
<protein>
    <submittedName>
        <fullName evidence="8">YicC family protein</fullName>
    </submittedName>
</protein>
<dbReference type="Pfam" id="PF08340">
    <property type="entry name" value="YicC-like_C"/>
    <property type="match status" value="1"/>
</dbReference>
<organism evidence="8 9">
    <name type="scientific">Chitiniphilus eburneus</name>
    <dbReference type="NCBI Taxonomy" id="2571148"/>
    <lineage>
        <taxon>Bacteria</taxon>
        <taxon>Pseudomonadati</taxon>
        <taxon>Pseudomonadota</taxon>
        <taxon>Betaproteobacteria</taxon>
        <taxon>Neisseriales</taxon>
        <taxon>Chitinibacteraceae</taxon>
        <taxon>Chitiniphilus</taxon>
    </lineage>
</organism>
<feature type="domain" description="Endoribonuclease YicC-like N-terminal" evidence="6">
    <location>
        <begin position="2"/>
        <end position="154"/>
    </location>
</feature>
<dbReference type="PANTHER" id="PTHR30636">
    <property type="entry name" value="UPF0701 PROTEIN YICC"/>
    <property type="match status" value="1"/>
</dbReference>
<dbReference type="RefSeq" id="WP_136773870.1">
    <property type="nucleotide sequence ID" value="NZ_CP156074.1"/>
</dbReference>
<evidence type="ECO:0000313" key="9">
    <source>
        <dbReference type="Proteomes" id="UP000310016"/>
    </source>
</evidence>
<keyword evidence="4" id="KW-0378">Hydrolase</keyword>
<comment type="caution">
    <text evidence="8">The sequence shown here is derived from an EMBL/GenBank/DDBJ whole genome shotgun (WGS) entry which is preliminary data.</text>
</comment>
<comment type="similarity">
    <text evidence="5">Belongs to the YicC/YloC family.</text>
</comment>
<dbReference type="Proteomes" id="UP000310016">
    <property type="component" value="Unassembled WGS sequence"/>
</dbReference>
<evidence type="ECO:0000256" key="4">
    <source>
        <dbReference type="ARBA" id="ARBA00022801"/>
    </source>
</evidence>
<sequence>MIYSMTGFAVVQRELPEGTLNLELRAVNHRYLDLTVRLPEELRAHEGALRERIAGKITRGKVECRVGFNAQAAGAAQLVLNQALLQQLVAVVDQARALVPAGGDVRLGELLRWPGVLTQVAPAGEALGEAALQLLDAAIGELGASRGREGEKLKAHLLERIAGMEAIVAAVKPRVPQLVADYEDRLKARFLEALGTQEDDRVRQEIVVFAQKIDVDEELSRLGAHFSEIRRILDKGGAVGKRLDFLMQELNREANTLGSKSVSVETSRASIELKVLIEQMREQIQNIE</sequence>
<evidence type="ECO:0000256" key="5">
    <source>
        <dbReference type="ARBA" id="ARBA00035648"/>
    </source>
</evidence>
<comment type="cofactor">
    <cofactor evidence="1">
        <name>a divalent metal cation</name>
        <dbReference type="ChEBI" id="CHEBI:60240"/>
    </cofactor>
</comment>
<evidence type="ECO:0000256" key="2">
    <source>
        <dbReference type="ARBA" id="ARBA00022722"/>
    </source>
</evidence>
<dbReference type="InterPro" id="IPR013551">
    <property type="entry name" value="YicC-like_C"/>
</dbReference>
<dbReference type="NCBIfam" id="TIGR00255">
    <property type="entry name" value="YicC/YloC family endoribonuclease"/>
    <property type="match status" value="1"/>
</dbReference>
<dbReference type="AlphaFoldDB" id="A0A4U0PWT0"/>
<dbReference type="PANTHER" id="PTHR30636:SF3">
    <property type="entry name" value="UPF0701 PROTEIN YICC"/>
    <property type="match status" value="1"/>
</dbReference>
<accession>A0A4U0PWT0</accession>
<evidence type="ECO:0000256" key="3">
    <source>
        <dbReference type="ARBA" id="ARBA00022759"/>
    </source>
</evidence>
<evidence type="ECO:0000313" key="8">
    <source>
        <dbReference type="EMBL" id="TJZ72042.1"/>
    </source>
</evidence>
<dbReference type="InterPro" id="IPR013527">
    <property type="entry name" value="YicC-like_N"/>
</dbReference>
<name>A0A4U0PWT0_9NEIS</name>
<dbReference type="InterPro" id="IPR005229">
    <property type="entry name" value="YicC/YloC-like"/>
</dbReference>
<proteinExistence type="inferred from homology"/>